<evidence type="ECO:0000313" key="1">
    <source>
        <dbReference type="EMBL" id="PWA47174.1"/>
    </source>
</evidence>
<name>A0A2U1LDX4_ARTAN</name>
<dbReference type="OrthoDB" id="1934322at2759"/>
<sequence length="68" mass="7624">MAEWVVIGTSVLTLFLVYKIAADTVLYMYCKALHGELAIEIAEEFAREYVSLPFDDEKVPHVVTVFAG</sequence>
<dbReference type="Proteomes" id="UP000245207">
    <property type="component" value="Unassembled WGS sequence"/>
</dbReference>
<reference evidence="1 2" key="1">
    <citation type="journal article" date="2018" name="Mol. Plant">
        <title>The genome of Artemisia annua provides insight into the evolution of Asteraceae family and artemisinin biosynthesis.</title>
        <authorList>
            <person name="Shen Q."/>
            <person name="Zhang L."/>
            <person name="Liao Z."/>
            <person name="Wang S."/>
            <person name="Yan T."/>
            <person name="Shi P."/>
            <person name="Liu M."/>
            <person name="Fu X."/>
            <person name="Pan Q."/>
            <person name="Wang Y."/>
            <person name="Lv Z."/>
            <person name="Lu X."/>
            <person name="Zhang F."/>
            <person name="Jiang W."/>
            <person name="Ma Y."/>
            <person name="Chen M."/>
            <person name="Hao X."/>
            <person name="Li L."/>
            <person name="Tang Y."/>
            <person name="Lv G."/>
            <person name="Zhou Y."/>
            <person name="Sun X."/>
            <person name="Brodelius P.E."/>
            <person name="Rose J.K.C."/>
            <person name="Tang K."/>
        </authorList>
    </citation>
    <scope>NUCLEOTIDE SEQUENCE [LARGE SCALE GENOMIC DNA]</scope>
    <source>
        <strain evidence="2">cv. Huhao1</strain>
        <tissue evidence="1">Leaf</tissue>
    </source>
</reference>
<comment type="caution">
    <text evidence="1">The sequence shown here is derived from an EMBL/GenBank/DDBJ whole genome shotgun (WGS) entry which is preliminary data.</text>
</comment>
<accession>A0A2U1LDX4</accession>
<gene>
    <name evidence="1" type="ORF">CTI12_AA501570</name>
</gene>
<dbReference type="AlphaFoldDB" id="A0A2U1LDX4"/>
<dbReference type="EMBL" id="PKPP01009928">
    <property type="protein sequence ID" value="PWA47174.1"/>
    <property type="molecule type" value="Genomic_DNA"/>
</dbReference>
<evidence type="ECO:0000313" key="2">
    <source>
        <dbReference type="Proteomes" id="UP000245207"/>
    </source>
</evidence>
<proteinExistence type="predicted"/>
<keyword evidence="2" id="KW-1185">Reference proteome</keyword>
<protein>
    <submittedName>
        <fullName evidence="1">Uncharacterized protein</fullName>
    </submittedName>
</protein>
<organism evidence="1 2">
    <name type="scientific">Artemisia annua</name>
    <name type="common">Sweet wormwood</name>
    <dbReference type="NCBI Taxonomy" id="35608"/>
    <lineage>
        <taxon>Eukaryota</taxon>
        <taxon>Viridiplantae</taxon>
        <taxon>Streptophyta</taxon>
        <taxon>Embryophyta</taxon>
        <taxon>Tracheophyta</taxon>
        <taxon>Spermatophyta</taxon>
        <taxon>Magnoliopsida</taxon>
        <taxon>eudicotyledons</taxon>
        <taxon>Gunneridae</taxon>
        <taxon>Pentapetalae</taxon>
        <taxon>asterids</taxon>
        <taxon>campanulids</taxon>
        <taxon>Asterales</taxon>
        <taxon>Asteraceae</taxon>
        <taxon>Asteroideae</taxon>
        <taxon>Anthemideae</taxon>
        <taxon>Artemisiinae</taxon>
        <taxon>Artemisia</taxon>
    </lineage>
</organism>